<gene>
    <name evidence="8" type="primary">flgK</name>
    <name evidence="8" type="ORF">OCA8868_02376</name>
</gene>
<evidence type="ECO:0000313" key="8">
    <source>
        <dbReference type="EMBL" id="SMX40425.1"/>
    </source>
</evidence>
<comment type="subcellular location">
    <subcellularLocation>
        <location evidence="1">Bacterial flagellum</location>
    </subcellularLocation>
    <subcellularLocation>
        <location evidence="2">Secreted</location>
    </subcellularLocation>
</comment>
<dbReference type="PANTHER" id="PTHR30033:SF1">
    <property type="entry name" value="FLAGELLAR HOOK-ASSOCIATED PROTEIN 1"/>
    <property type="match status" value="1"/>
</dbReference>
<accession>A0A238KC76</accession>
<dbReference type="NCBIfam" id="TIGR02492">
    <property type="entry name" value="flgK_ends"/>
    <property type="match status" value="1"/>
</dbReference>
<proteinExistence type="inferred from homology"/>
<dbReference type="Proteomes" id="UP000203464">
    <property type="component" value="Unassembled WGS sequence"/>
</dbReference>
<evidence type="ECO:0000256" key="4">
    <source>
        <dbReference type="ARBA" id="ARBA00016244"/>
    </source>
</evidence>
<dbReference type="GO" id="GO:0009424">
    <property type="term" value="C:bacterial-type flagellum hook"/>
    <property type="evidence" value="ECO:0007669"/>
    <property type="project" value="InterPro"/>
</dbReference>
<comment type="similarity">
    <text evidence="3">Belongs to the flagella basal body rod proteins family.</text>
</comment>
<evidence type="ECO:0000313" key="9">
    <source>
        <dbReference type="Proteomes" id="UP000203464"/>
    </source>
</evidence>
<dbReference type="GO" id="GO:0005198">
    <property type="term" value="F:structural molecule activity"/>
    <property type="evidence" value="ECO:0007669"/>
    <property type="project" value="InterPro"/>
</dbReference>
<evidence type="ECO:0000256" key="3">
    <source>
        <dbReference type="ARBA" id="ARBA00009677"/>
    </source>
</evidence>
<keyword evidence="9" id="KW-1185">Reference proteome</keyword>
<dbReference type="PANTHER" id="PTHR30033">
    <property type="entry name" value="FLAGELLAR HOOK-ASSOCIATED PROTEIN 1"/>
    <property type="match status" value="1"/>
</dbReference>
<dbReference type="InterPro" id="IPR002371">
    <property type="entry name" value="FlgK"/>
</dbReference>
<keyword evidence="8" id="KW-0282">Flagellum</keyword>
<dbReference type="OrthoDB" id="7181295at2"/>
<keyword evidence="8" id="KW-0966">Cell projection</keyword>
<dbReference type="Pfam" id="PF22638">
    <property type="entry name" value="FlgK_D1"/>
    <property type="match status" value="1"/>
</dbReference>
<organism evidence="8 9">
    <name type="scientific">Octadecabacter ascidiaceicola</name>
    <dbReference type="NCBI Taxonomy" id="1655543"/>
    <lineage>
        <taxon>Bacteria</taxon>
        <taxon>Pseudomonadati</taxon>
        <taxon>Pseudomonadota</taxon>
        <taxon>Alphaproteobacteria</taxon>
        <taxon>Rhodobacterales</taxon>
        <taxon>Roseobacteraceae</taxon>
        <taxon>Octadecabacter</taxon>
    </lineage>
</organism>
<keyword evidence="5" id="KW-0964">Secreted</keyword>
<dbReference type="GO" id="GO:0044780">
    <property type="term" value="P:bacterial-type flagellum assembly"/>
    <property type="evidence" value="ECO:0007669"/>
    <property type="project" value="InterPro"/>
</dbReference>
<reference evidence="9" key="1">
    <citation type="submission" date="2017-05" db="EMBL/GenBank/DDBJ databases">
        <authorList>
            <person name="Rodrigo-Torres L."/>
            <person name="Arahal R. D."/>
            <person name="Lucena T."/>
        </authorList>
    </citation>
    <scope>NUCLEOTIDE SEQUENCE [LARGE SCALE GENOMIC DNA]</scope>
    <source>
        <strain evidence="9">CECT 8868</strain>
    </source>
</reference>
<feature type="domain" description="Flagellar hook-associated protein FlgK helical" evidence="7">
    <location>
        <begin position="89"/>
        <end position="308"/>
    </location>
</feature>
<dbReference type="InterPro" id="IPR053927">
    <property type="entry name" value="FlgK_helical"/>
</dbReference>
<evidence type="ECO:0000256" key="2">
    <source>
        <dbReference type="ARBA" id="ARBA00004613"/>
    </source>
</evidence>
<dbReference type="EMBL" id="FXYD01000003">
    <property type="protein sequence ID" value="SMX40425.1"/>
    <property type="molecule type" value="Genomic_DNA"/>
</dbReference>
<evidence type="ECO:0000256" key="1">
    <source>
        <dbReference type="ARBA" id="ARBA00004365"/>
    </source>
</evidence>
<dbReference type="RefSeq" id="WP_093996800.1">
    <property type="nucleotide sequence ID" value="NZ_FXYD01000003.1"/>
</dbReference>
<sequence length="481" mass="49717">MSISSSLSNALSGMTAASRMAEVVSSNVSNSLTDGYGRRSLNLSSAVVGGRGAGVEIGSVTRHVDRGILGDRRLAGASLGEYSSLVSTMTRVQDVVGEAGSTGSISDRIVAVETALIGAASDPSSSINLSVLAEKLSDVAATLNTASQGIQTERERADASISDQVTRLNTALGQVEQLNKDITNAKNSGYDASGLMDQRQLAIDEISKIVPVREMNRSGGQIALMSPSGETLIDGEAKVFGFVQNPVITPDMTLQSGGLNGITLDGQQIGSDGVGKLAGGTLGAAFQARDSELVSAQAGLDTIAADLIGRLQDPNVDPTLAVGQAGILTDAGAVFDVANTLGLSSRISLNALVDPSNGGDITKLRDGLNAATPGASGNSSLLQALSTAIAEPRTTATDPVQQSVASRASSFEGEMGSRRVEFESEVSFANARWSSLKEAESADGVDTDYEMQMLLRVEQAYAANARVIQTVQTLMQRLMEI</sequence>
<evidence type="ECO:0000256" key="5">
    <source>
        <dbReference type="ARBA" id="ARBA00022525"/>
    </source>
</evidence>
<dbReference type="AlphaFoldDB" id="A0A238KC76"/>
<dbReference type="GO" id="GO:0005576">
    <property type="term" value="C:extracellular region"/>
    <property type="evidence" value="ECO:0007669"/>
    <property type="project" value="UniProtKB-SubCell"/>
</dbReference>
<name>A0A238KC76_9RHOB</name>
<keyword evidence="8" id="KW-0969">Cilium</keyword>
<evidence type="ECO:0000256" key="6">
    <source>
        <dbReference type="ARBA" id="ARBA00023143"/>
    </source>
</evidence>
<protein>
    <recommendedName>
        <fullName evidence="4">Flagellar hook-associated protein 1</fullName>
    </recommendedName>
</protein>
<evidence type="ECO:0000259" key="7">
    <source>
        <dbReference type="Pfam" id="PF22638"/>
    </source>
</evidence>
<keyword evidence="6" id="KW-0975">Bacterial flagellum</keyword>
<dbReference type="SUPFAM" id="SSF64518">
    <property type="entry name" value="Phase 1 flagellin"/>
    <property type="match status" value="1"/>
</dbReference>